<dbReference type="Gene3D" id="3.40.50.300">
    <property type="entry name" value="P-loop containing nucleotide triphosphate hydrolases"/>
    <property type="match status" value="1"/>
</dbReference>
<evidence type="ECO:0000313" key="1">
    <source>
        <dbReference type="EMBL" id="CTQ79478.1"/>
    </source>
</evidence>
<dbReference type="EMBL" id="CXWC01000019">
    <property type="protein sequence ID" value="CTQ79478.1"/>
    <property type="molecule type" value="Genomic_DNA"/>
</dbReference>
<dbReference type="OrthoDB" id="6058098at2"/>
<gene>
    <name evidence="1" type="ORF">LA5096_06215</name>
</gene>
<dbReference type="AlphaFoldDB" id="A0A0M7B2Q5"/>
<accession>A0A0M7B2Q5</accession>
<dbReference type="SUPFAM" id="SSF52540">
    <property type="entry name" value="P-loop containing nucleoside triphosphate hydrolases"/>
    <property type="match status" value="1"/>
</dbReference>
<protein>
    <recommendedName>
        <fullName evidence="3">TniB protein</fullName>
    </recommendedName>
</protein>
<dbReference type="InterPro" id="IPR008868">
    <property type="entry name" value="TniB"/>
</dbReference>
<dbReference type="RefSeq" id="WP_055391862.1">
    <property type="nucleotide sequence ID" value="NZ_CXWA01000019.1"/>
</dbReference>
<evidence type="ECO:0008006" key="3">
    <source>
        <dbReference type="Google" id="ProtNLM"/>
    </source>
</evidence>
<organism evidence="1 2">
    <name type="scientific">Roseibium album</name>
    <dbReference type="NCBI Taxonomy" id="311410"/>
    <lineage>
        <taxon>Bacteria</taxon>
        <taxon>Pseudomonadati</taxon>
        <taxon>Pseudomonadota</taxon>
        <taxon>Alphaproteobacteria</taxon>
        <taxon>Hyphomicrobiales</taxon>
        <taxon>Stappiaceae</taxon>
        <taxon>Roseibium</taxon>
    </lineage>
</organism>
<reference evidence="2" key="1">
    <citation type="submission" date="2015-07" db="EMBL/GenBank/DDBJ databases">
        <authorList>
            <person name="Rodrigo-Torres Lidia"/>
            <person name="Arahal R.David."/>
        </authorList>
    </citation>
    <scope>NUCLEOTIDE SEQUENCE [LARGE SCALE GENOMIC DNA]</scope>
    <source>
        <strain evidence="2">CECT 5096</strain>
    </source>
</reference>
<dbReference type="Pfam" id="PF05621">
    <property type="entry name" value="TniB"/>
    <property type="match status" value="1"/>
</dbReference>
<dbReference type="InterPro" id="IPR027417">
    <property type="entry name" value="P-loop_NTPase"/>
</dbReference>
<proteinExistence type="predicted"/>
<sequence>MPASGIPLFSQTIIHDAYGAVLSGVQTAMRSKDPYHGSIIPVLGPTRVGKSAVMSSLVDTSDQAKSLVPMKDTVWATLPPQTNGKEVYRSILQALNLRTAPKENTATSRERLYRAIESYGIKTVIIDEIHHLIERGSNLPSRMAGDHLKTLADATRINLVLSGLPRFQSIIDDNEQLRDRAQQTILFKPYDWQLESDRASFASAVDSAIGSLEDTGFKFEIDFENLVRRLYGASGGRVPMIARLLKSVALSTELTHQIGLPDLRKAAKAMQQSGIPISQFFADDEPDEIELMRSFAGTMSEAGLEFNAETIPGLEVVWDVKAAS</sequence>
<dbReference type="Proteomes" id="UP000049983">
    <property type="component" value="Unassembled WGS sequence"/>
</dbReference>
<dbReference type="STRING" id="311410.LA5095_06234"/>
<dbReference type="GeneID" id="97673439"/>
<keyword evidence="2" id="KW-1185">Reference proteome</keyword>
<name>A0A0M7B2Q5_9HYPH</name>
<evidence type="ECO:0000313" key="2">
    <source>
        <dbReference type="Proteomes" id="UP000049983"/>
    </source>
</evidence>